<proteinExistence type="predicted"/>
<dbReference type="OrthoDB" id="3430276at2"/>
<gene>
    <name evidence="2" type="ORF">EV193_101587</name>
</gene>
<dbReference type="EMBL" id="SGWQ01000001">
    <property type="protein sequence ID" value="RZS44710.1"/>
    <property type="molecule type" value="Genomic_DNA"/>
</dbReference>
<evidence type="ECO:0000313" key="2">
    <source>
        <dbReference type="EMBL" id="RZS44710.1"/>
    </source>
</evidence>
<dbReference type="InterPro" id="IPR007278">
    <property type="entry name" value="DUF397"/>
</dbReference>
<dbReference type="Proteomes" id="UP000294257">
    <property type="component" value="Unassembled WGS sequence"/>
</dbReference>
<feature type="domain" description="DUF397" evidence="1">
    <location>
        <begin position="31"/>
        <end position="84"/>
    </location>
</feature>
<keyword evidence="3" id="KW-1185">Reference proteome</keyword>
<sequence>MMIHTDPALWRGAEFRKSSYSGGENGNCVELAWRKSTFSGSNGGECVELARTPVVFGIRDSKNTSGPVLTVPGDRAATFLAAIRHA</sequence>
<protein>
    <submittedName>
        <fullName evidence="2">Uncharacterized protein DUF397</fullName>
    </submittedName>
</protein>
<organism evidence="2 3">
    <name type="scientific">Herbihabitans rhizosphaerae</name>
    <dbReference type="NCBI Taxonomy" id="1872711"/>
    <lineage>
        <taxon>Bacteria</taxon>
        <taxon>Bacillati</taxon>
        <taxon>Actinomycetota</taxon>
        <taxon>Actinomycetes</taxon>
        <taxon>Pseudonocardiales</taxon>
        <taxon>Pseudonocardiaceae</taxon>
        <taxon>Herbihabitans</taxon>
    </lineage>
</organism>
<evidence type="ECO:0000259" key="1">
    <source>
        <dbReference type="Pfam" id="PF04149"/>
    </source>
</evidence>
<accession>A0A4Q7L756</accession>
<comment type="caution">
    <text evidence="2">The sequence shown here is derived from an EMBL/GenBank/DDBJ whole genome shotgun (WGS) entry which is preliminary data.</text>
</comment>
<dbReference type="AlphaFoldDB" id="A0A4Q7L756"/>
<name>A0A4Q7L756_9PSEU</name>
<dbReference type="Pfam" id="PF04149">
    <property type="entry name" value="DUF397"/>
    <property type="match status" value="1"/>
</dbReference>
<reference evidence="2 3" key="1">
    <citation type="submission" date="2019-02" db="EMBL/GenBank/DDBJ databases">
        <title>Genomic Encyclopedia of Type Strains, Phase IV (KMG-IV): sequencing the most valuable type-strain genomes for metagenomic binning, comparative biology and taxonomic classification.</title>
        <authorList>
            <person name="Goeker M."/>
        </authorList>
    </citation>
    <scope>NUCLEOTIDE SEQUENCE [LARGE SCALE GENOMIC DNA]</scope>
    <source>
        <strain evidence="2 3">DSM 101727</strain>
    </source>
</reference>
<evidence type="ECO:0000313" key="3">
    <source>
        <dbReference type="Proteomes" id="UP000294257"/>
    </source>
</evidence>
<dbReference type="RefSeq" id="WP_130342357.1">
    <property type="nucleotide sequence ID" value="NZ_SGWQ01000001.1"/>
</dbReference>